<proteinExistence type="inferred from homology"/>
<comment type="function">
    <text evidence="16">E3 ubiquitin-protein ligase. Component of the ribosome quality control complex (RQC), a ribosome-associated complex that mediates ubiquitination and extraction of incompletely synthesized nascent chains for proteasomal degradation.</text>
</comment>
<dbReference type="PANTHER" id="PTHR12389">
    <property type="entry name" value="ZINC FINGER PROTEIN 294"/>
    <property type="match status" value="1"/>
</dbReference>
<keyword evidence="10" id="KW-0677">Repeat</keyword>
<comment type="caution">
    <text evidence="19">The sequence shown here is derived from an EMBL/GenBank/DDBJ whole genome shotgun (WGS) entry which is preliminary data.</text>
</comment>
<keyword evidence="12 16" id="KW-0833">Ubl conjugation pathway</keyword>
<feature type="domain" description="RING-type" evidence="18">
    <location>
        <begin position="1742"/>
        <end position="1789"/>
    </location>
</feature>
<dbReference type="PROSITE" id="PS50089">
    <property type="entry name" value="ZF_RING_2"/>
    <property type="match status" value="1"/>
</dbReference>
<evidence type="ECO:0000256" key="7">
    <source>
        <dbReference type="ARBA" id="ARBA00022490"/>
    </source>
</evidence>
<comment type="catalytic activity">
    <reaction evidence="1 16">
        <text>S-ubiquitinyl-[E2 ubiquitin-conjugating enzyme]-L-cysteine + [acceptor protein]-L-lysine = [E2 ubiquitin-conjugating enzyme]-L-cysteine + N(6)-ubiquitinyl-[acceptor protein]-L-lysine.</text>
        <dbReference type="EC" id="2.3.2.27"/>
    </reaction>
</comment>
<feature type="region of interest" description="Disordered" evidence="17">
    <location>
        <begin position="1"/>
        <end position="65"/>
    </location>
</feature>
<dbReference type="Proteomes" id="UP000217199">
    <property type="component" value="Unassembled WGS sequence"/>
</dbReference>
<name>A0A286UL80_9AGAM</name>
<dbReference type="InParanoid" id="A0A286UL80"/>
<dbReference type="InterPro" id="IPR039804">
    <property type="entry name" value="RING-CH-C4HC3_LTN1"/>
</dbReference>
<comment type="pathway">
    <text evidence="3 16">Protein modification; protein ubiquitination.</text>
</comment>
<sequence>MAKGQKSSASSATRKKHARKAAGGEQQQLPLPKEKKKDKTKGKNKEPRVKVYIPPSKPAPIRPDPLDSLGIAKHLPPELLVILKRLGKKDSVTKRKALESLQSDWVDVVLKNADSTGVIEATLEKALPVWLHHLPSLLLNASRRIRLLTAVLQASFLRIESIHGQIVYVLRESGESGQVEMLLGSWCMATEDIDRQVAIQAKRAWDLVFSSSLASGSAIDLDADSLSLIINFIRRALFDPASIYAELNPVQPSIPQELPAHAAPRNKGGVKRPPPTPVIEEESPSRRPEEEEESESDRKGRIRTNALGVLRWTIERNIDLLPEALIDMLSSPLLWTSLYFGDPPPFCTIQSPSGFLGDGQPVVRRTAWDVLKIFLKHHKNLIQAALFTTLSSAILRSAWVEPDAIVRASMWEPLLTFLKQFPKSWEVSFSENTQETREEDSDDSDEEDEDSPDNDIPAAKNGHHKETERNGDSKGDFSAYREFLQFLALGCYGSPTQGYPAIVVIISTIPPSILGLYPTSWTDFFTSFWAAFDGQALSSLASLERAKGSTAFLRALLESLVFLIKRSRSFGEETISEELEIRRQGCRDVASQQCSRVWEELITTHLRVDVGVSGKTLAHTLMSLELINENLFSSVWDPITSSVTSSCSSSQSGEAKGLSMRINLLKSLSDNVKSDSITSHSLNALISTMTRILVERAVLQVQDKGCRKDILGTTQHLSELIQTFGNKLFNLEEELSVSIDNLVGEALDILLESDTSLILSYLSNRANVSACSSLWNRALNIIATNKSIFESVLPKLLNGSEKGLIPPEIEVQGEILDETFTRLVRNIIYEQNFSESQLTLARRVLEKPDHFISKAAFSNILEDVMGSFSDKSKSLICDATFTKSINPLRSILSLIFPVIQAHPELGTVESVRRTLPNLFVFGFLLPRTAMLSMEAKALCSQARLIWENFLEVDAGLETRQRIFSSVLNLLQDLVMNVNCRPSPEAILQLVKEGRLGDSVDILDLFPPKDTIESMLQSFPSNPLDPTLAIVDPLIPPPSTWKQETHSEEDYDCGGLSKYSRLIYALLQEVTDNRDLMRENIWVLRHFLVLSLVALEHVRIPALNSPFFSREVNGETLLEISAVTEKLTSLLLSDVGDDGWHKAVVQAYIKSDGKDIDPSTGDIRKDFTISMLSIASKEDKIGDSRVLYEVMRHILKGATRTDAEEWVTLSRHIEKRAPNTFSAIMLAVNESGLEPPKLDRYRNEFAAGMMGVGASKANTDGLWLLHKLALIAPDPESETVFLPQNRAVNFMKTCQNWISSDEDISEDVESEMTLIFQYLSPILQNVPGAHWEFIFDVIENNLENSSFEGDSSLVVLSRTIKLIIIIQDLSSTNKTLRSDWKEREISILTLLRDLVQGASPSTSSSTPRFNCWELAFSVMQTLPDSLVNHETLAKMAHLLLDPSPEVAKIAYSLLKFAARKWTEYLVVEAGVDTSEETKFEIPDELLQVLTLSLEPNDKDEINVFSYLLGWMIIFDLFAETSLRVKMGYAAQLQGQDLIGSSFLPSIFDLLEVHGGGSRPFQLEPWLVEEYYVQYYDPDLPQSPKLFSAHLLYRALLNIPSLISSWWGNIKDRQLLGAISSFITKHYSPVLISEELRIIRDPSSASELSGENWTIKVSTNLGEVIASYTVDDQDMEIAIRLPPDYPLHSIEIREIQKVGVEEKRWRGWLLAVQQTITSQNGRIVDGLSMFKKNVMHHFENQTECAICYSIISVTELSLPKKRCKTCRNRFHASCLYKWFNTSHSSSCPLCRSDFI</sequence>
<evidence type="ECO:0000313" key="19">
    <source>
        <dbReference type="EMBL" id="PAV20361.1"/>
    </source>
</evidence>
<evidence type="ECO:0000256" key="12">
    <source>
        <dbReference type="ARBA" id="ARBA00022786"/>
    </source>
</evidence>
<evidence type="ECO:0000256" key="5">
    <source>
        <dbReference type="ARBA" id="ARBA00012483"/>
    </source>
</evidence>
<dbReference type="Gene3D" id="3.30.40.10">
    <property type="entry name" value="Zinc/RING finger domain, C3HC4 (zinc finger)"/>
    <property type="match status" value="1"/>
</dbReference>
<dbReference type="GO" id="GO:0061630">
    <property type="term" value="F:ubiquitin protein ligase activity"/>
    <property type="evidence" value="ECO:0007669"/>
    <property type="project" value="UniProtKB-UniRule"/>
</dbReference>
<evidence type="ECO:0000256" key="14">
    <source>
        <dbReference type="ARBA" id="ARBA00055150"/>
    </source>
</evidence>
<protein>
    <recommendedName>
        <fullName evidence="6 16">E3 ubiquitin-protein ligase listerin</fullName>
        <ecNumber evidence="5 16">2.3.2.27</ecNumber>
    </recommendedName>
    <alternativeName>
        <fullName evidence="16">RING-type E3 ubiquitin transferase listerin</fullName>
    </alternativeName>
</protein>
<evidence type="ECO:0000256" key="11">
    <source>
        <dbReference type="ARBA" id="ARBA00022771"/>
    </source>
</evidence>
<keyword evidence="9 16" id="KW-0479">Metal-binding</keyword>
<dbReference type="GO" id="GO:0016567">
    <property type="term" value="P:protein ubiquitination"/>
    <property type="evidence" value="ECO:0007669"/>
    <property type="project" value="UniProtKB-UniPathway"/>
</dbReference>
<feature type="compositionally biased region" description="Polar residues" evidence="17">
    <location>
        <begin position="1"/>
        <end position="12"/>
    </location>
</feature>
<feature type="compositionally biased region" description="Basic and acidic residues" evidence="17">
    <location>
        <begin position="464"/>
        <end position="473"/>
    </location>
</feature>
<dbReference type="EMBL" id="NBII01000003">
    <property type="protein sequence ID" value="PAV20361.1"/>
    <property type="molecule type" value="Genomic_DNA"/>
</dbReference>
<keyword evidence="8 16" id="KW-0808">Transferase</keyword>
<evidence type="ECO:0000256" key="9">
    <source>
        <dbReference type="ARBA" id="ARBA00022723"/>
    </source>
</evidence>
<evidence type="ECO:0000313" key="20">
    <source>
        <dbReference type="Proteomes" id="UP000217199"/>
    </source>
</evidence>
<evidence type="ECO:0000256" key="13">
    <source>
        <dbReference type="ARBA" id="ARBA00022833"/>
    </source>
</evidence>
<dbReference type="GO" id="GO:0043023">
    <property type="term" value="F:ribosomal large subunit binding"/>
    <property type="evidence" value="ECO:0007669"/>
    <property type="project" value="TreeGrafter"/>
</dbReference>
<dbReference type="GO" id="GO:0005829">
    <property type="term" value="C:cytosol"/>
    <property type="evidence" value="ECO:0007669"/>
    <property type="project" value="UniProtKB-SubCell"/>
</dbReference>
<evidence type="ECO:0000256" key="8">
    <source>
        <dbReference type="ARBA" id="ARBA00022679"/>
    </source>
</evidence>
<dbReference type="InterPro" id="IPR001841">
    <property type="entry name" value="Znf_RING"/>
</dbReference>
<evidence type="ECO:0000256" key="4">
    <source>
        <dbReference type="ARBA" id="ARBA00007997"/>
    </source>
</evidence>
<keyword evidence="11 15" id="KW-0863">Zinc-finger</keyword>
<dbReference type="SUPFAM" id="SSF57850">
    <property type="entry name" value="RING/U-box"/>
    <property type="match status" value="1"/>
</dbReference>
<feature type="region of interest" description="Disordered" evidence="17">
    <location>
        <begin position="255"/>
        <end position="299"/>
    </location>
</feature>
<accession>A0A286UL80</accession>
<evidence type="ECO:0000259" key="18">
    <source>
        <dbReference type="PROSITE" id="PS50089"/>
    </source>
</evidence>
<evidence type="ECO:0000256" key="17">
    <source>
        <dbReference type="SAM" id="MobiDB-lite"/>
    </source>
</evidence>
<feature type="compositionally biased region" description="Basic and acidic residues" evidence="17">
    <location>
        <begin position="32"/>
        <end position="49"/>
    </location>
</feature>
<comment type="similarity">
    <text evidence="4 16">Belongs to the LTN1 family.</text>
</comment>
<dbReference type="Pfam" id="PF22999">
    <property type="entry name" value="LTN1_E3_ligase_6th"/>
    <property type="match status" value="1"/>
</dbReference>
<gene>
    <name evidence="19" type="ORF">PNOK_0298800</name>
</gene>
<comment type="subcellular location">
    <subcellularLocation>
        <location evidence="2">Cytoplasm</location>
        <location evidence="2">Cytosol</location>
    </subcellularLocation>
</comment>
<dbReference type="GO" id="GO:1990112">
    <property type="term" value="C:RQC complex"/>
    <property type="evidence" value="ECO:0007669"/>
    <property type="project" value="UniProtKB-UniRule"/>
</dbReference>
<dbReference type="CDD" id="cd16491">
    <property type="entry name" value="RING-CH-C4HC3_LTN1"/>
    <property type="match status" value="1"/>
</dbReference>
<reference evidence="19 20" key="1">
    <citation type="journal article" date="2017" name="Mol. Ecol.">
        <title>Comparative and population genomic landscape of Phellinus noxius: A hypervariable fungus causing root rot in trees.</title>
        <authorList>
            <person name="Chung C.L."/>
            <person name="Lee T.J."/>
            <person name="Akiba M."/>
            <person name="Lee H.H."/>
            <person name="Kuo T.H."/>
            <person name="Liu D."/>
            <person name="Ke H.M."/>
            <person name="Yokoi T."/>
            <person name="Roa M.B."/>
            <person name="Lu M.J."/>
            <person name="Chang Y.Y."/>
            <person name="Ann P.J."/>
            <person name="Tsai J.N."/>
            <person name="Chen C.Y."/>
            <person name="Tzean S.S."/>
            <person name="Ota Y."/>
            <person name="Hattori T."/>
            <person name="Sahashi N."/>
            <person name="Liou R.F."/>
            <person name="Kikuchi T."/>
            <person name="Tsai I.J."/>
        </authorList>
    </citation>
    <scope>NUCLEOTIDE SEQUENCE [LARGE SCALE GENOMIC DNA]</scope>
    <source>
        <strain evidence="19 20">FFPRI411160</strain>
    </source>
</reference>
<dbReference type="PANTHER" id="PTHR12389:SF0">
    <property type="entry name" value="E3 UBIQUITIN-PROTEIN LIGASE LISTERIN"/>
    <property type="match status" value="1"/>
</dbReference>
<dbReference type="GO" id="GO:0008270">
    <property type="term" value="F:zinc ion binding"/>
    <property type="evidence" value="ECO:0007669"/>
    <property type="project" value="UniProtKB-KW"/>
</dbReference>
<feature type="compositionally biased region" description="Acidic residues" evidence="17">
    <location>
        <begin position="437"/>
        <end position="453"/>
    </location>
</feature>
<evidence type="ECO:0000256" key="15">
    <source>
        <dbReference type="PROSITE-ProRule" id="PRU00175"/>
    </source>
</evidence>
<organism evidence="19 20">
    <name type="scientific">Pyrrhoderma noxium</name>
    <dbReference type="NCBI Taxonomy" id="2282107"/>
    <lineage>
        <taxon>Eukaryota</taxon>
        <taxon>Fungi</taxon>
        <taxon>Dikarya</taxon>
        <taxon>Basidiomycota</taxon>
        <taxon>Agaricomycotina</taxon>
        <taxon>Agaricomycetes</taxon>
        <taxon>Hymenochaetales</taxon>
        <taxon>Hymenochaetaceae</taxon>
        <taxon>Pyrrhoderma</taxon>
    </lineage>
</organism>
<dbReference type="UniPathway" id="UPA00143"/>
<dbReference type="InterPro" id="IPR013083">
    <property type="entry name" value="Znf_RING/FYVE/PHD"/>
</dbReference>
<evidence type="ECO:0000256" key="6">
    <source>
        <dbReference type="ARBA" id="ARBA00017157"/>
    </source>
</evidence>
<dbReference type="Pfam" id="PF22958">
    <property type="entry name" value="Ltn1_1st"/>
    <property type="match status" value="2"/>
</dbReference>
<dbReference type="Pfam" id="PF23009">
    <property type="entry name" value="UBC_like"/>
    <property type="match status" value="1"/>
</dbReference>
<dbReference type="Pfam" id="PF13639">
    <property type="entry name" value="zf-RING_2"/>
    <property type="match status" value="1"/>
</dbReference>
<evidence type="ECO:0000256" key="16">
    <source>
        <dbReference type="RuleBase" id="RU367090"/>
    </source>
</evidence>
<dbReference type="GO" id="GO:1990116">
    <property type="term" value="P:ribosome-associated ubiquitin-dependent protein catabolic process"/>
    <property type="evidence" value="ECO:0007669"/>
    <property type="project" value="UniProtKB-UniRule"/>
</dbReference>
<dbReference type="FunFam" id="3.30.40.10:FF:000038">
    <property type="entry name" value="E3 ubiquitin-protein ligase listerin"/>
    <property type="match status" value="1"/>
</dbReference>
<keyword evidence="7" id="KW-0963">Cytoplasm</keyword>
<dbReference type="InterPro" id="IPR054476">
    <property type="entry name" value="Ltn1_N"/>
</dbReference>
<evidence type="ECO:0000256" key="2">
    <source>
        <dbReference type="ARBA" id="ARBA00004514"/>
    </source>
</evidence>
<dbReference type="OrthoDB" id="6108at2759"/>
<dbReference type="GO" id="GO:0072344">
    <property type="term" value="P:rescue of stalled ribosome"/>
    <property type="evidence" value="ECO:0007669"/>
    <property type="project" value="UniProtKB-UniRule"/>
</dbReference>
<keyword evidence="20" id="KW-1185">Reference proteome</keyword>
<dbReference type="InterPro" id="IPR039795">
    <property type="entry name" value="LTN1/Rkr1"/>
</dbReference>
<comment type="function">
    <text evidence="14">E3 ubiquitin-protein ligase component of the ribosome quality control complex (RQC), a ribosome-associated complex that mediates ubiquitination and extraction of incompletely synthesized nascent chains for proteasomal degradation. Mediates ubiquitination of proteins derived from mRNAs lacking stop codons (non-stop proteins) and other translation arrest products induced by poly-lysine sequences and tandem rare codons. Ubiquitination leads to CDC48 recruitment for extraction and degradation of the incomplete translation product. May indirectly play a role in chromatin function and transcription.</text>
</comment>
<dbReference type="STRING" id="2282107.A0A286UL80"/>
<evidence type="ECO:0000256" key="10">
    <source>
        <dbReference type="ARBA" id="ARBA00022737"/>
    </source>
</evidence>
<evidence type="ECO:0000256" key="1">
    <source>
        <dbReference type="ARBA" id="ARBA00000900"/>
    </source>
</evidence>
<dbReference type="InterPro" id="IPR054477">
    <property type="entry name" value="LTN1_E3_ligase_6th"/>
</dbReference>
<comment type="subunit">
    <text evidence="16">Component of the ribosome quality control complex (RQC).</text>
</comment>
<dbReference type="EC" id="2.3.2.27" evidence="5 16"/>
<feature type="region of interest" description="Disordered" evidence="17">
    <location>
        <begin position="429"/>
        <end position="473"/>
    </location>
</feature>
<dbReference type="InterPro" id="IPR054478">
    <property type="entry name" value="LTN1_UBC"/>
</dbReference>
<evidence type="ECO:0000256" key="3">
    <source>
        <dbReference type="ARBA" id="ARBA00004906"/>
    </source>
</evidence>
<keyword evidence="13 16" id="KW-0862">Zinc</keyword>